<dbReference type="Proteomes" id="UP001165283">
    <property type="component" value="Unassembled WGS sequence"/>
</dbReference>
<name>A0ABT1ABJ7_9PSEU</name>
<feature type="transmembrane region" description="Helical" evidence="1">
    <location>
        <begin position="125"/>
        <end position="144"/>
    </location>
</feature>
<evidence type="ECO:0008006" key="4">
    <source>
        <dbReference type="Google" id="ProtNLM"/>
    </source>
</evidence>
<dbReference type="EMBL" id="JAGSOV010000080">
    <property type="protein sequence ID" value="MCO1660305.1"/>
    <property type="molecule type" value="Genomic_DNA"/>
</dbReference>
<evidence type="ECO:0000313" key="3">
    <source>
        <dbReference type="Proteomes" id="UP001165283"/>
    </source>
</evidence>
<keyword evidence="3" id="KW-1185">Reference proteome</keyword>
<keyword evidence="1" id="KW-0472">Membrane</keyword>
<feature type="transmembrane region" description="Helical" evidence="1">
    <location>
        <begin position="164"/>
        <end position="185"/>
    </location>
</feature>
<feature type="transmembrane region" description="Helical" evidence="1">
    <location>
        <begin position="41"/>
        <end position="59"/>
    </location>
</feature>
<evidence type="ECO:0000313" key="2">
    <source>
        <dbReference type="EMBL" id="MCO1660305.1"/>
    </source>
</evidence>
<accession>A0ABT1ABJ7</accession>
<feature type="transmembrane region" description="Helical" evidence="1">
    <location>
        <begin position="12"/>
        <end position="34"/>
    </location>
</feature>
<evidence type="ECO:0000256" key="1">
    <source>
        <dbReference type="SAM" id="Phobius"/>
    </source>
</evidence>
<proteinExistence type="predicted"/>
<comment type="caution">
    <text evidence="2">The sequence shown here is derived from an EMBL/GenBank/DDBJ whole genome shotgun (WGS) entry which is preliminary data.</text>
</comment>
<protein>
    <recommendedName>
        <fullName evidence="4">Membrane protein YmcC</fullName>
    </recommendedName>
</protein>
<sequence>MSELLANPLVWLIAASEIGFWVLLAAGLLARYVLRLRRTSTVLLLLVPVLDLVLIGASLADVASGSPPGQVHGLAAVYLGGTVAFGHTLIRWADRSVAHRFAGGPPPPPKPKYGPEKVAYEWREWAKMAVLTGIAVAVMLLVSAVAGTEVPPVLQWGADPMWSWAFRVGIVTLIWFGVGPVWTTLAPPKAPERTDAQR</sequence>
<gene>
    <name evidence="2" type="ORF">KDL28_35125</name>
</gene>
<keyword evidence="1" id="KW-0812">Transmembrane</keyword>
<reference evidence="2" key="1">
    <citation type="submission" date="2021-04" db="EMBL/GenBank/DDBJ databases">
        <title>Pseudonocardia sp. nov., isolated from sandy soil of mangrove forest.</title>
        <authorList>
            <person name="Zan Z."/>
            <person name="Huang R."/>
            <person name="Liu W."/>
        </authorList>
    </citation>
    <scope>NUCLEOTIDE SEQUENCE</scope>
    <source>
        <strain evidence="2">S2-4</strain>
    </source>
</reference>
<feature type="transmembrane region" description="Helical" evidence="1">
    <location>
        <begin position="71"/>
        <end position="90"/>
    </location>
</feature>
<dbReference type="RefSeq" id="WP_252445741.1">
    <property type="nucleotide sequence ID" value="NZ_JAGSOV010000080.1"/>
</dbReference>
<organism evidence="2 3">
    <name type="scientific">Pseudonocardia humida</name>
    <dbReference type="NCBI Taxonomy" id="2800819"/>
    <lineage>
        <taxon>Bacteria</taxon>
        <taxon>Bacillati</taxon>
        <taxon>Actinomycetota</taxon>
        <taxon>Actinomycetes</taxon>
        <taxon>Pseudonocardiales</taxon>
        <taxon>Pseudonocardiaceae</taxon>
        <taxon>Pseudonocardia</taxon>
    </lineage>
</organism>
<keyword evidence="1" id="KW-1133">Transmembrane helix</keyword>